<gene>
    <name evidence="2" type="primary">LOC108039634</name>
</gene>
<feature type="region of interest" description="Disordered" evidence="1">
    <location>
        <begin position="1"/>
        <end position="24"/>
    </location>
</feature>
<dbReference type="AlphaFoldDB" id="A0A6P4E2P8"/>
<proteinExistence type="predicted"/>
<accession>A0A6P4E2P8</accession>
<organism evidence="2">
    <name type="scientific">Drosophila rhopaloa</name>
    <name type="common">Fruit fly</name>
    <dbReference type="NCBI Taxonomy" id="1041015"/>
    <lineage>
        <taxon>Eukaryota</taxon>
        <taxon>Metazoa</taxon>
        <taxon>Ecdysozoa</taxon>
        <taxon>Arthropoda</taxon>
        <taxon>Hexapoda</taxon>
        <taxon>Insecta</taxon>
        <taxon>Pterygota</taxon>
        <taxon>Neoptera</taxon>
        <taxon>Endopterygota</taxon>
        <taxon>Diptera</taxon>
        <taxon>Brachycera</taxon>
        <taxon>Muscomorpha</taxon>
        <taxon>Ephydroidea</taxon>
        <taxon>Drosophilidae</taxon>
        <taxon>Drosophila</taxon>
        <taxon>Sophophora</taxon>
    </lineage>
</organism>
<sequence length="55" mass="6159">MEKLGFEVDDGSVPAEHKQANPQEARKQHIQHCIQSLEHACQCHDGHCPGPCARR</sequence>
<dbReference type="RefSeq" id="XP_016972187.1">
    <property type="nucleotide sequence ID" value="XM_017116698.1"/>
</dbReference>
<protein>
    <submittedName>
        <fullName evidence="2">CREB-binding protein-like</fullName>
    </submittedName>
</protein>
<reference evidence="2" key="1">
    <citation type="submission" date="2025-08" db="UniProtKB">
        <authorList>
            <consortium name="RefSeq"/>
        </authorList>
    </citation>
    <scope>IDENTIFICATION</scope>
</reference>
<name>A0A6P4E2P8_DRORH</name>
<dbReference type="OrthoDB" id="899at2759"/>
<evidence type="ECO:0000256" key="1">
    <source>
        <dbReference type="SAM" id="MobiDB-lite"/>
    </source>
</evidence>
<evidence type="ECO:0000313" key="2">
    <source>
        <dbReference type="RefSeq" id="XP_016972187.1"/>
    </source>
</evidence>
<feature type="compositionally biased region" description="Basic and acidic residues" evidence="1">
    <location>
        <begin position="15"/>
        <end position="24"/>
    </location>
</feature>